<comment type="caution">
    <text evidence="1">The sequence shown here is derived from an EMBL/GenBank/DDBJ whole genome shotgun (WGS) entry which is preliminary data.</text>
</comment>
<evidence type="ECO:0000313" key="2">
    <source>
        <dbReference type="Proteomes" id="UP000789901"/>
    </source>
</evidence>
<reference evidence="1 2" key="1">
    <citation type="submission" date="2021-06" db="EMBL/GenBank/DDBJ databases">
        <authorList>
            <person name="Kallberg Y."/>
            <person name="Tangrot J."/>
            <person name="Rosling A."/>
        </authorList>
    </citation>
    <scope>NUCLEOTIDE SEQUENCE [LARGE SCALE GENOMIC DNA]</scope>
    <source>
        <strain evidence="1 2">120-4 pot B 10/14</strain>
    </source>
</reference>
<protein>
    <submittedName>
        <fullName evidence="1">11416_t:CDS:1</fullName>
    </submittedName>
</protein>
<sequence>MVALQTSLLTSKGTLQFLQGKFALEEGPSVPHNHLKLFNPVWLQKDQAIFM</sequence>
<evidence type="ECO:0000313" key="1">
    <source>
        <dbReference type="EMBL" id="CAG8783558.1"/>
    </source>
</evidence>
<accession>A0ABN7VMA0</accession>
<name>A0ABN7VMA0_GIGMA</name>
<dbReference type="Proteomes" id="UP000789901">
    <property type="component" value="Unassembled WGS sequence"/>
</dbReference>
<keyword evidence="2" id="KW-1185">Reference proteome</keyword>
<gene>
    <name evidence="1" type="ORF">GMARGA_LOCUS20072</name>
</gene>
<proteinExistence type="predicted"/>
<organism evidence="1 2">
    <name type="scientific">Gigaspora margarita</name>
    <dbReference type="NCBI Taxonomy" id="4874"/>
    <lineage>
        <taxon>Eukaryota</taxon>
        <taxon>Fungi</taxon>
        <taxon>Fungi incertae sedis</taxon>
        <taxon>Mucoromycota</taxon>
        <taxon>Glomeromycotina</taxon>
        <taxon>Glomeromycetes</taxon>
        <taxon>Diversisporales</taxon>
        <taxon>Gigasporaceae</taxon>
        <taxon>Gigaspora</taxon>
    </lineage>
</organism>
<dbReference type="EMBL" id="CAJVQB010017283">
    <property type="protein sequence ID" value="CAG8783558.1"/>
    <property type="molecule type" value="Genomic_DNA"/>
</dbReference>
<feature type="non-terminal residue" evidence="1">
    <location>
        <position position="51"/>
    </location>
</feature>